<accession>A0A2P2P7Y6</accession>
<reference evidence="1" key="1">
    <citation type="submission" date="2018-02" db="EMBL/GenBank/DDBJ databases">
        <title>Rhizophora mucronata_Transcriptome.</title>
        <authorList>
            <person name="Meera S.P."/>
            <person name="Sreeshan A."/>
            <person name="Augustine A."/>
        </authorList>
    </citation>
    <scope>NUCLEOTIDE SEQUENCE</scope>
    <source>
        <tissue evidence="1">Leaf</tissue>
    </source>
</reference>
<organism evidence="1">
    <name type="scientific">Rhizophora mucronata</name>
    <name type="common">Asiatic mangrove</name>
    <dbReference type="NCBI Taxonomy" id="61149"/>
    <lineage>
        <taxon>Eukaryota</taxon>
        <taxon>Viridiplantae</taxon>
        <taxon>Streptophyta</taxon>
        <taxon>Embryophyta</taxon>
        <taxon>Tracheophyta</taxon>
        <taxon>Spermatophyta</taxon>
        <taxon>Magnoliopsida</taxon>
        <taxon>eudicotyledons</taxon>
        <taxon>Gunneridae</taxon>
        <taxon>Pentapetalae</taxon>
        <taxon>rosids</taxon>
        <taxon>fabids</taxon>
        <taxon>Malpighiales</taxon>
        <taxon>Rhizophoraceae</taxon>
        <taxon>Rhizophora</taxon>
    </lineage>
</organism>
<dbReference type="AlphaFoldDB" id="A0A2P2P7Y6"/>
<proteinExistence type="predicted"/>
<dbReference type="EMBL" id="GGEC01070381">
    <property type="protein sequence ID" value="MBX50865.1"/>
    <property type="molecule type" value="Transcribed_RNA"/>
</dbReference>
<evidence type="ECO:0000313" key="1">
    <source>
        <dbReference type="EMBL" id="MBX50865.1"/>
    </source>
</evidence>
<sequence length="31" mass="3538">MHMHPNGSHMINAEVKGKILLKASLLYFLDE</sequence>
<name>A0A2P2P7Y6_RHIMU</name>
<protein>
    <submittedName>
        <fullName evidence="1">Uncharacterized protein</fullName>
    </submittedName>
</protein>